<dbReference type="AlphaFoldDB" id="A0A507BGN4"/>
<dbReference type="PANTHER" id="PTHR43792:SF16">
    <property type="entry name" value="N-ACETYLTRANSFERASE DOMAIN-CONTAINING PROTEIN"/>
    <property type="match status" value="1"/>
</dbReference>
<comment type="caution">
    <text evidence="2">The sequence shown here is derived from an EMBL/GenBank/DDBJ whole genome shotgun (WGS) entry which is preliminary data.</text>
</comment>
<proteinExistence type="predicted"/>
<dbReference type="EMBL" id="SKBQ01000100">
    <property type="protein sequence ID" value="TPX19137.1"/>
    <property type="molecule type" value="Genomic_DNA"/>
</dbReference>
<dbReference type="PANTHER" id="PTHR43792">
    <property type="entry name" value="GNAT FAMILY, PUTATIVE (AFU_ORTHOLOGUE AFUA_3G00765)-RELATED-RELATED"/>
    <property type="match status" value="1"/>
</dbReference>
<dbReference type="InterPro" id="IPR016181">
    <property type="entry name" value="Acyl_CoA_acyltransferase"/>
</dbReference>
<dbReference type="RefSeq" id="XP_031000848.1">
    <property type="nucleotide sequence ID" value="XM_031133914.1"/>
</dbReference>
<protein>
    <recommendedName>
        <fullName evidence="1">N-acetyltransferase domain-containing protein</fullName>
    </recommendedName>
</protein>
<dbReference type="Gene3D" id="3.40.630.30">
    <property type="match status" value="1"/>
</dbReference>
<dbReference type="GeneID" id="41978657"/>
<sequence length="207" mass="23007">MSDLNFFIESDRLYLSYFQPDLDSHCEFLVRLYNTPEFIASIGGKPTSITAVEAARELLEGRFVDEHERNGFGTYLVSLKPTTYTTANNSFPDLLEACVHVGTVSLMRGQPPNCYSVPDLGFAVLPEYTKRGIATEASRALLQYVETEKGVKDVLGLFSPDYEASKAVFLRLGFVDRGLHRLKVFGNVLGAVFTKPGMSDDLKIYGL</sequence>
<dbReference type="SUPFAM" id="SSF55729">
    <property type="entry name" value="Acyl-CoA N-acyltransferases (Nat)"/>
    <property type="match status" value="1"/>
</dbReference>
<dbReference type="InterPro" id="IPR000182">
    <property type="entry name" value="GNAT_dom"/>
</dbReference>
<organism evidence="2 3">
    <name type="scientific">Thyridium curvatum</name>
    <dbReference type="NCBI Taxonomy" id="1093900"/>
    <lineage>
        <taxon>Eukaryota</taxon>
        <taxon>Fungi</taxon>
        <taxon>Dikarya</taxon>
        <taxon>Ascomycota</taxon>
        <taxon>Pezizomycotina</taxon>
        <taxon>Sordariomycetes</taxon>
        <taxon>Sordariomycetidae</taxon>
        <taxon>Thyridiales</taxon>
        <taxon>Thyridiaceae</taxon>
        <taxon>Thyridium</taxon>
    </lineage>
</organism>
<reference evidence="2 3" key="1">
    <citation type="submission" date="2019-06" db="EMBL/GenBank/DDBJ databases">
        <title>Draft genome sequence of the filamentous fungus Phialemoniopsis curvata isolated from diesel fuel.</title>
        <authorList>
            <person name="Varaljay V.A."/>
            <person name="Lyon W.J."/>
            <person name="Crouch A.L."/>
            <person name="Drake C.E."/>
            <person name="Hollomon J.M."/>
            <person name="Nadeau L.J."/>
            <person name="Nunn H.S."/>
            <person name="Stevenson B.S."/>
            <person name="Bojanowski C.L."/>
            <person name="Crookes-Goodson W.J."/>
        </authorList>
    </citation>
    <scope>NUCLEOTIDE SEQUENCE [LARGE SCALE GENOMIC DNA]</scope>
    <source>
        <strain evidence="2 3">D216</strain>
    </source>
</reference>
<accession>A0A507BGN4</accession>
<dbReference type="Proteomes" id="UP000319257">
    <property type="component" value="Unassembled WGS sequence"/>
</dbReference>
<dbReference type="GO" id="GO:0016747">
    <property type="term" value="F:acyltransferase activity, transferring groups other than amino-acyl groups"/>
    <property type="evidence" value="ECO:0007669"/>
    <property type="project" value="InterPro"/>
</dbReference>
<evidence type="ECO:0000259" key="1">
    <source>
        <dbReference type="Pfam" id="PF13302"/>
    </source>
</evidence>
<dbReference type="Pfam" id="PF13302">
    <property type="entry name" value="Acetyltransf_3"/>
    <property type="match status" value="1"/>
</dbReference>
<name>A0A507BGN4_9PEZI</name>
<evidence type="ECO:0000313" key="3">
    <source>
        <dbReference type="Proteomes" id="UP000319257"/>
    </source>
</evidence>
<evidence type="ECO:0000313" key="2">
    <source>
        <dbReference type="EMBL" id="TPX19137.1"/>
    </source>
</evidence>
<dbReference type="STRING" id="1093900.A0A507BGN4"/>
<gene>
    <name evidence="2" type="ORF">E0L32_011210</name>
</gene>
<dbReference type="InterPro" id="IPR051531">
    <property type="entry name" value="N-acetyltransferase"/>
</dbReference>
<feature type="domain" description="N-acetyltransferase" evidence="1">
    <location>
        <begin position="12"/>
        <end position="175"/>
    </location>
</feature>
<dbReference type="InParanoid" id="A0A507BGN4"/>
<keyword evidence="3" id="KW-1185">Reference proteome</keyword>
<dbReference type="OrthoDB" id="630895at2759"/>